<organism evidence="1">
    <name type="scientific">Pithovirus LCDPAC02</name>
    <dbReference type="NCBI Taxonomy" id="2506601"/>
    <lineage>
        <taxon>Viruses</taxon>
        <taxon>Pithoviruses</taxon>
    </lineage>
</organism>
<protein>
    <submittedName>
        <fullName evidence="1">Uncharacterized protein</fullName>
    </submittedName>
</protein>
<proteinExistence type="predicted"/>
<dbReference type="EMBL" id="MK500299">
    <property type="protein sequence ID" value="QBK84882.1"/>
    <property type="molecule type" value="Genomic_DNA"/>
</dbReference>
<name>A0A481YNL5_9VIRU</name>
<evidence type="ECO:0000313" key="1">
    <source>
        <dbReference type="EMBL" id="QBK84882.1"/>
    </source>
</evidence>
<reference evidence="1" key="1">
    <citation type="journal article" date="2019" name="MBio">
        <title>Virus Genomes from Deep Sea Sediments Expand the Ocean Megavirome and Support Independent Origins of Viral Gigantism.</title>
        <authorList>
            <person name="Backstrom D."/>
            <person name="Yutin N."/>
            <person name="Jorgensen S.L."/>
            <person name="Dharamshi J."/>
            <person name="Homa F."/>
            <person name="Zaremba-Niedwiedzka K."/>
            <person name="Spang A."/>
            <person name="Wolf Y.I."/>
            <person name="Koonin E.V."/>
            <person name="Ettema T.J."/>
        </authorList>
    </citation>
    <scope>NUCLEOTIDE SEQUENCE</scope>
</reference>
<gene>
    <name evidence="1" type="ORF">LCDPAC02_00810</name>
</gene>
<accession>A0A481YNL5</accession>
<sequence length="234" mass="27982">MKLSKQVIYSIINILVDYGSERILKSKERILKLIQKCIKGNDGCLVNKEIFGKSGLLWCYFIQLLGCNIPYYTNLEIILLNISNNLNTDNFQKCLNVSEINQYLKNDPKLYLIKCQNKLLDLLKEENFSIFEVWNEIDCFCIDFNIAFNSYLYMKEIIQELKKCKFDIGKYCSLIDYEDFEREMKMFNYLCKDIDIKREVYKCIAERYHGTFHESECDDIDCIYICLDFEEEYF</sequence>